<organism evidence="2 3">
    <name type="scientific">Actinokineospora soli</name>
    <dbReference type="NCBI Taxonomy" id="1048753"/>
    <lineage>
        <taxon>Bacteria</taxon>
        <taxon>Bacillati</taxon>
        <taxon>Actinomycetota</taxon>
        <taxon>Actinomycetes</taxon>
        <taxon>Pseudonocardiales</taxon>
        <taxon>Pseudonocardiaceae</taxon>
        <taxon>Actinokineospora</taxon>
    </lineage>
</organism>
<feature type="compositionally biased region" description="Low complexity" evidence="1">
    <location>
        <begin position="110"/>
        <end position="119"/>
    </location>
</feature>
<feature type="region of interest" description="Disordered" evidence="1">
    <location>
        <begin position="99"/>
        <end position="131"/>
    </location>
</feature>
<evidence type="ECO:0000313" key="3">
    <source>
        <dbReference type="Proteomes" id="UP001596512"/>
    </source>
</evidence>
<gene>
    <name evidence="2" type="ORF">ACFQV2_25740</name>
</gene>
<dbReference type="Proteomes" id="UP001596512">
    <property type="component" value="Unassembled WGS sequence"/>
</dbReference>
<evidence type="ECO:0000256" key="1">
    <source>
        <dbReference type="SAM" id="MobiDB-lite"/>
    </source>
</evidence>
<protein>
    <submittedName>
        <fullName evidence="2">Uncharacterized protein</fullName>
    </submittedName>
</protein>
<keyword evidence="3" id="KW-1185">Reference proteome</keyword>
<sequence>MHADVRYASLVAEPDPAFEPEWLGVVGQGGPGSTAGGVVLTVENGLLHLSFGSIGGTPIPTDPVELQAFADRAVAPVVAEALRRSTPVGPVRAFRVRRTTRRHYDRLRDAPAGSSPSATRRARRTRSTGRA</sequence>
<dbReference type="EMBL" id="JBHTEY010000004">
    <property type="protein sequence ID" value="MFC7616366.1"/>
    <property type="molecule type" value="Genomic_DNA"/>
</dbReference>
<evidence type="ECO:0000313" key="2">
    <source>
        <dbReference type="EMBL" id="MFC7616366.1"/>
    </source>
</evidence>
<comment type="caution">
    <text evidence="2">The sequence shown here is derived from an EMBL/GenBank/DDBJ whole genome shotgun (WGS) entry which is preliminary data.</text>
</comment>
<reference evidence="3" key="1">
    <citation type="journal article" date="2019" name="Int. J. Syst. Evol. Microbiol.">
        <title>The Global Catalogue of Microorganisms (GCM) 10K type strain sequencing project: providing services to taxonomists for standard genome sequencing and annotation.</title>
        <authorList>
            <consortium name="The Broad Institute Genomics Platform"/>
            <consortium name="The Broad Institute Genome Sequencing Center for Infectious Disease"/>
            <person name="Wu L."/>
            <person name="Ma J."/>
        </authorList>
    </citation>
    <scope>NUCLEOTIDE SEQUENCE [LARGE SCALE GENOMIC DNA]</scope>
    <source>
        <strain evidence="3">JCM 17695</strain>
    </source>
</reference>
<accession>A0ABW2TSB5</accession>
<proteinExistence type="predicted"/>
<feature type="compositionally biased region" description="Basic residues" evidence="1">
    <location>
        <begin position="120"/>
        <end position="131"/>
    </location>
</feature>
<name>A0ABW2TSB5_9PSEU</name>